<dbReference type="PANTHER" id="PTHR13902">
    <property type="entry name" value="SERINE/THREONINE-PROTEIN KINASE WNK WITH NO LYSINE -RELATED"/>
    <property type="match status" value="1"/>
</dbReference>
<keyword evidence="4" id="KW-0547">Nucleotide-binding</keyword>
<dbReference type="FunFam" id="3.30.200.20:FF:000075">
    <property type="entry name" value="Probable serine/threonine-protein kinase WNK1"/>
    <property type="match status" value="1"/>
</dbReference>
<dbReference type="Gene3D" id="3.30.200.20">
    <property type="entry name" value="Phosphorylase Kinase, domain 1"/>
    <property type="match status" value="1"/>
</dbReference>
<dbReference type="InterPro" id="IPR011009">
    <property type="entry name" value="Kinase-like_dom_sf"/>
</dbReference>
<dbReference type="PROSITE" id="PS00108">
    <property type="entry name" value="PROTEIN_KINASE_ST"/>
    <property type="match status" value="1"/>
</dbReference>
<name>W1PCM4_AMBTC</name>
<dbReference type="Gramene" id="ERN05381">
    <property type="protein sequence ID" value="ERN05381"/>
    <property type="gene ID" value="AMTR_s00007p00211470"/>
</dbReference>
<sequence length="652" mass="74730">MFKHRPPNYSEPEPCYVETDPSGRYGRFNDILGKGATKTVYKAFDELRGMEVAWNQVKLKDVFRTPDELQRLYSEVHLLRTLNHDNIIKSYASWVDTDSRTINFITELFASGTLREYRQKYRRVDMRAIKNWGRQILQGLVYLHSHCPPIIHRDLKCDNIFINGHSSQVKIGDLGLAAILRQSQAAHSVIGTPEFMAPELYEEEYNELVDVYSFGMCVLEMLTADYPYSECSNPAQIYKKVTSGKRPDSLNRVMDPEAQWFIERCLQSAPIRPSAKELLLDPFLEIEDGELEIEANGETLLSNNLGSEILDFESSWPMASINMGSKRGTDFIITGKQNPDDDTIFLSVQMADKEGRVRKIYFPFDIVTDTVMDVATEMVKELEITDQDPIDIAALMEAEISSLVPDWKNKVSSLDHESFCYDDPEFRDIGPFDDISMSSAENSLHNFFPSCEAQYSDSSGQLASSYRPDISIDWSQEEWINEEDTSSQSSTYSIGYPNYSYHSAHKEGEDSESGLQTGGRKGKESCMSITRDLPVHINTLKTSRFCPFTDQTFSVSPRTCQNCLRPQDSTRLSRNRQMLRKYSMMDIRSQFCRLNLTEELRRLRLYKTVGAIENIGFHPIHEFPCKARNVRSPEMSSRTRNSTPPQDKRRQG</sequence>
<evidence type="ECO:0000256" key="2">
    <source>
        <dbReference type="ARBA" id="ARBA00022527"/>
    </source>
</evidence>
<dbReference type="InterPro" id="IPR008271">
    <property type="entry name" value="Ser/Thr_kinase_AS"/>
</dbReference>
<evidence type="ECO:0000313" key="11">
    <source>
        <dbReference type="EMBL" id="ERN05381.1"/>
    </source>
</evidence>
<dbReference type="InterPro" id="IPR050588">
    <property type="entry name" value="WNK_Ser-Thr_kinase"/>
</dbReference>
<evidence type="ECO:0000256" key="3">
    <source>
        <dbReference type="ARBA" id="ARBA00022679"/>
    </source>
</evidence>
<evidence type="ECO:0000256" key="9">
    <source>
        <dbReference type="SAM" id="MobiDB-lite"/>
    </source>
</evidence>
<comment type="catalytic activity">
    <reaction evidence="8">
        <text>L-seryl-[protein] + ATP = O-phospho-L-seryl-[protein] + ADP + H(+)</text>
        <dbReference type="Rhea" id="RHEA:17989"/>
        <dbReference type="Rhea" id="RHEA-COMP:9863"/>
        <dbReference type="Rhea" id="RHEA-COMP:11604"/>
        <dbReference type="ChEBI" id="CHEBI:15378"/>
        <dbReference type="ChEBI" id="CHEBI:29999"/>
        <dbReference type="ChEBI" id="CHEBI:30616"/>
        <dbReference type="ChEBI" id="CHEBI:83421"/>
        <dbReference type="ChEBI" id="CHEBI:456216"/>
        <dbReference type="EC" id="2.7.11.1"/>
    </reaction>
</comment>
<evidence type="ECO:0000313" key="12">
    <source>
        <dbReference type="Proteomes" id="UP000017836"/>
    </source>
</evidence>
<dbReference type="OMA" id="YSNLNYC"/>
<feature type="domain" description="Protein kinase" evidence="10">
    <location>
        <begin position="26"/>
        <end position="284"/>
    </location>
</feature>
<evidence type="ECO:0000256" key="6">
    <source>
        <dbReference type="ARBA" id="ARBA00022840"/>
    </source>
</evidence>
<keyword evidence="12" id="KW-1185">Reference proteome</keyword>
<accession>W1PCM4</accession>
<evidence type="ECO:0000256" key="7">
    <source>
        <dbReference type="ARBA" id="ARBA00047899"/>
    </source>
</evidence>
<dbReference type="AlphaFoldDB" id="W1PCM4"/>
<keyword evidence="6" id="KW-0067">ATP-binding</keyword>
<keyword evidence="2" id="KW-0723">Serine/threonine-protein kinase</keyword>
<feature type="region of interest" description="Disordered" evidence="9">
    <location>
        <begin position="503"/>
        <end position="523"/>
    </location>
</feature>
<dbReference type="GO" id="GO:0004674">
    <property type="term" value="F:protein serine/threonine kinase activity"/>
    <property type="evidence" value="ECO:0000318"/>
    <property type="project" value="GO_Central"/>
</dbReference>
<evidence type="ECO:0000256" key="1">
    <source>
        <dbReference type="ARBA" id="ARBA00012513"/>
    </source>
</evidence>
<comment type="catalytic activity">
    <reaction evidence="7">
        <text>L-threonyl-[protein] + ATP = O-phospho-L-threonyl-[protein] + ADP + H(+)</text>
        <dbReference type="Rhea" id="RHEA:46608"/>
        <dbReference type="Rhea" id="RHEA-COMP:11060"/>
        <dbReference type="Rhea" id="RHEA-COMP:11605"/>
        <dbReference type="ChEBI" id="CHEBI:15378"/>
        <dbReference type="ChEBI" id="CHEBI:30013"/>
        <dbReference type="ChEBI" id="CHEBI:30616"/>
        <dbReference type="ChEBI" id="CHEBI:61977"/>
        <dbReference type="ChEBI" id="CHEBI:456216"/>
        <dbReference type="EC" id="2.7.11.1"/>
    </reaction>
</comment>
<dbReference type="EMBL" id="KI394011">
    <property type="protein sequence ID" value="ERN05381.1"/>
    <property type="molecule type" value="Genomic_DNA"/>
</dbReference>
<gene>
    <name evidence="11" type="ORF">AMTR_s00007p00211470</name>
</gene>
<keyword evidence="3" id="KW-0808">Transferase</keyword>
<dbReference type="SMART" id="SM00220">
    <property type="entry name" value="S_TKc"/>
    <property type="match status" value="1"/>
</dbReference>
<dbReference type="EC" id="2.7.11.1" evidence="1"/>
<dbReference type="eggNOG" id="KOG0584">
    <property type="taxonomic scope" value="Eukaryota"/>
</dbReference>
<dbReference type="GO" id="GO:0005524">
    <property type="term" value="F:ATP binding"/>
    <property type="evidence" value="ECO:0007669"/>
    <property type="project" value="UniProtKB-KW"/>
</dbReference>
<dbReference type="FunFam" id="1.10.510.10:FF:000046">
    <property type="entry name" value="probable serine/threonine-protein kinase WNK9"/>
    <property type="match status" value="1"/>
</dbReference>
<dbReference type="InterPro" id="IPR000719">
    <property type="entry name" value="Prot_kinase_dom"/>
</dbReference>
<dbReference type="SUPFAM" id="SSF56112">
    <property type="entry name" value="Protein kinase-like (PK-like)"/>
    <property type="match status" value="1"/>
</dbReference>
<dbReference type="KEGG" id="atr:18433559"/>
<dbReference type="PROSITE" id="PS50011">
    <property type="entry name" value="PROTEIN_KINASE_DOM"/>
    <property type="match status" value="1"/>
</dbReference>
<dbReference type="Proteomes" id="UP000017836">
    <property type="component" value="Unassembled WGS sequence"/>
</dbReference>
<organism evidence="11 12">
    <name type="scientific">Amborella trichopoda</name>
    <dbReference type="NCBI Taxonomy" id="13333"/>
    <lineage>
        <taxon>Eukaryota</taxon>
        <taxon>Viridiplantae</taxon>
        <taxon>Streptophyta</taxon>
        <taxon>Embryophyta</taxon>
        <taxon>Tracheophyta</taxon>
        <taxon>Spermatophyta</taxon>
        <taxon>Magnoliopsida</taxon>
        <taxon>Amborellales</taxon>
        <taxon>Amborellaceae</taxon>
        <taxon>Amborella</taxon>
    </lineage>
</organism>
<dbReference type="GO" id="GO:0005737">
    <property type="term" value="C:cytoplasm"/>
    <property type="evidence" value="ECO:0000318"/>
    <property type="project" value="GO_Central"/>
</dbReference>
<dbReference type="Pfam" id="PF00069">
    <property type="entry name" value="Pkinase"/>
    <property type="match status" value="1"/>
</dbReference>
<dbReference type="CDD" id="cd13983">
    <property type="entry name" value="STKc_WNK"/>
    <property type="match status" value="1"/>
</dbReference>
<evidence type="ECO:0000256" key="5">
    <source>
        <dbReference type="ARBA" id="ARBA00022777"/>
    </source>
</evidence>
<evidence type="ECO:0000256" key="4">
    <source>
        <dbReference type="ARBA" id="ARBA00022741"/>
    </source>
</evidence>
<evidence type="ECO:0000259" key="10">
    <source>
        <dbReference type="PROSITE" id="PS50011"/>
    </source>
</evidence>
<proteinExistence type="predicted"/>
<reference evidence="12" key="1">
    <citation type="journal article" date="2013" name="Science">
        <title>The Amborella genome and the evolution of flowering plants.</title>
        <authorList>
            <consortium name="Amborella Genome Project"/>
        </authorList>
    </citation>
    <scope>NUCLEOTIDE SEQUENCE [LARGE SCALE GENOMIC DNA]</scope>
</reference>
<keyword evidence="5" id="KW-0418">Kinase</keyword>
<dbReference type="Gene3D" id="1.10.510.10">
    <property type="entry name" value="Transferase(Phosphotransferase) domain 1"/>
    <property type="match status" value="1"/>
</dbReference>
<dbReference type="GO" id="GO:0035556">
    <property type="term" value="P:intracellular signal transduction"/>
    <property type="evidence" value="ECO:0000318"/>
    <property type="project" value="GO_Central"/>
</dbReference>
<dbReference type="HOGENOM" id="CLU_000288_142_1_1"/>
<feature type="compositionally biased region" description="Polar residues" evidence="9">
    <location>
        <begin position="634"/>
        <end position="645"/>
    </location>
</feature>
<feature type="region of interest" description="Disordered" evidence="9">
    <location>
        <begin position="628"/>
        <end position="652"/>
    </location>
</feature>
<dbReference type="STRING" id="13333.W1PCM4"/>
<protein>
    <recommendedName>
        <fullName evidence="1">non-specific serine/threonine protein kinase</fullName>
        <ecNumber evidence="1">2.7.11.1</ecNumber>
    </recommendedName>
</protein>
<dbReference type="OrthoDB" id="4062651at2759"/>
<evidence type="ECO:0000256" key="8">
    <source>
        <dbReference type="ARBA" id="ARBA00048679"/>
    </source>
</evidence>